<feature type="domain" description="BOD1/SHG1" evidence="2">
    <location>
        <begin position="39"/>
        <end position="141"/>
    </location>
</feature>
<evidence type="ECO:0000313" key="4">
    <source>
        <dbReference type="Proteomes" id="UP001274830"/>
    </source>
</evidence>
<evidence type="ECO:0000259" key="2">
    <source>
        <dbReference type="Pfam" id="PF05205"/>
    </source>
</evidence>
<protein>
    <recommendedName>
        <fullName evidence="2">BOD1/SHG1 domain-containing protein</fullName>
    </recommendedName>
</protein>
<feature type="compositionally biased region" description="Basic and acidic residues" evidence="1">
    <location>
        <begin position="163"/>
        <end position="305"/>
    </location>
</feature>
<dbReference type="EMBL" id="JAUTXT010000001">
    <property type="protein sequence ID" value="KAK3680158.1"/>
    <property type="molecule type" value="Genomic_DNA"/>
</dbReference>
<dbReference type="PANTHER" id="PTHR28034">
    <property type="entry name" value="SET1 COMPLEX COMPONENT SHG1"/>
    <property type="match status" value="1"/>
</dbReference>
<comment type="caution">
    <text evidence="3">The sequence shown here is derived from an EMBL/GenBank/DDBJ whole genome shotgun (WGS) entry which is preliminary data.</text>
</comment>
<evidence type="ECO:0000313" key="3">
    <source>
        <dbReference type="EMBL" id="KAK3680158.1"/>
    </source>
</evidence>
<keyword evidence="4" id="KW-1185">Reference proteome</keyword>
<dbReference type="Proteomes" id="UP001274830">
    <property type="component" value="Unassembled WGS sequence"/>
</dbReference>
<sequence>MAAYVVMSGTGDFELPARKKPKVSELPLSSAQRASIDGMLHTFKKKGEFDALRKKAFQQYNESAQRGMFEAALRTFTSNEIERDPIKYLKPDRRMGAPLLEGAAARGDVYKRTAADIDAYIDQYLASAEGALREIRRKDIGEEAAEEEMQRGCKSDEAYAAEADVRRADRAKQHVEQEKLRKKKEAQERKKKEFEALKKKQEELMKETERLQREQKRRAEREAWKAAEKQRERDRIQKFNEEREKQKKEVEEREKAAKEEKDRRAKERADREQKRLEQEALDLLLREGEKMAEKGKRPELERSESMEPPPRLLKHQSARNSLSRDEMRAQGLMPTSMTLRKGDKPISAPTGPRADSTPRGPAADEDRRARASRPSRRSPTPPRSSATSRRLRDPSPEDDRRAVRRDGSRRETLYRDISAEREAWKARQQQRQQPREAAGEEGEVVEGPPREPRGAARVARSRSRDTNAHSYRPARRGSRSRSPPRRRYRADSRSRSPPRYGRRRDDSPPRRRERTPDRRQRSRSPPGIDRYVPGGGGGAAAPVRRTVRDDDERPARRRDEDLAPRRRVDEDDRDDRRRRESRYDDRSKDTAIDRYIPGSSQRTEDSSDKPRARRERSQSRERVRERSREATKDRPQERERERERIPTGPRESPRESKKDGQVVQEVEKDEAKAG</sequence>
<name>A0AAE0WY36_9PEZI</name>
<gene>
    <name evidence="3" type="ORF">LTR78_000535</name>
</gene>
<feature type="compositionally biased region" description="Basic and acidic residues" evidence="1">
    <location>
        <begin position="602"/>
        <end position="674"/>
    </location>
</feature>
<reference evidence="3" key="1">
    <citation type="submission" date="2023-07" db="EMBL/GenBank/DDBJ databases">
        <title>Black Yeasts Isolated from many extreme environments.</title>
        <authorList>
            <person name="Coleine C."/>
            <person name="Stajich J.E."/>
            <person name="Selbmann L."/>
        </authorList>
    </citation>
    <scope>NUCLEOTIDE SEQUENCE</scope>
    <source>
        <strain evidence="3">CCFEE 5485</strain>
    </source>
</reference>
<evidence type="ECO:0000256" key="1">
    <source>
        <dbReference type="SAM" id="MobiDB-lite"/>
    </source>
</evidence>
<organism evidence="3 4">
    <name type="scientific">Recurvomyces mirabilis</name>
    <dbReference type="NCBI Taxonomy" id="574656"/>
    <lineage>
        <taxon>Eukaryota</taxon>
        <taxon>Fungi</taxon>
        <taxon>Dikarya</taxon>
        <taxon>Ascomycota</taxon>
        <taxon>Pezizomycotina</taxon>
        <taxon>Dothideomycetes</taxon>
        <taxon>Dothideomycetidae</taxon>
        <taxon>Mycosphaerellales</taxon>
        <taxon>Teratosphaeriaceae</taxon>
        <taxon>Recurvomyces</taxon>
    </lineage>
</organism>
<dbReference type="PANTHER" id="PTHR28034:SF1">
    <property type="entry name" value="NUCLEOMORPHIN"/>
    <property type="match status" value="1"/>
</dbReference>
<dbReference type="InterPro" id="IPR055264">
    <property type="entry name" value="BOD1/SHG1_dom"/>
</dbReference>
<dbReference type="AlphaFoldDB" id="A0AAE0WY36"/>
<dbReference type="Pfam" id="PF05205">
    <property type="entry name" value="COMPASS-Shg1"/>
    <property type="match status" value="1"/>
</dbReference>
<feature type="compositionally biased region" description="Basic residues" evidence="1">
    <location>
        <begin position="472"/>
        <end position="488"/>
    </location>
</feature>
<feature type="compositionally biased region" description="Basic and acidic residues" evidence="1">
    <location>
        <begin position="390"/>
        <end position="425"/>
    </location>
</feature>
<feature type="compositionally biased region" description="Basic and acidic residues" evidence="1">
    <location>
        <begin position="503"/>
        <end position="519"/>
    </location>
</feature>
<proteinExistence type="predicted"/>
<feature type="region of interest" description="Disordered" evidence="1">
    <location>
        <begin position="163"/>
        <end position="674"/>
    </location>
</feature>
<accession>A0AAE0WY36</accession>
<feature type="compositionally biased region" description="Basic and acidic residues" evidence="1">
    <location>
        <begin position="546"/>
        <end position="592"/>
    </location>
</feature>